<name>A0A914GX00_GLORO</name>
<dbReference type="PANTHER" id="PTHR47331">
    <property type="entry name" value="PHD-TYPE DOMAIN-CONTAINING PROTEIN"/>
    <property type="match status" value="1"/>
</dbReference>
<evidence type="ECO:0000256" key="2">
    <source>
        <dbReference type="SAM" id="MobiDB-lite"/>
    </source>
</evidence>
<keyword evidence="1" id="KW-0862">Zinc</keyword>
<dbReference type="Gene3D" id="4.10.60.10">
    <property type="entry name" value="Zinc finger, CCHC-type"/>
    <property type="match status" value="1"/>
</dbReference>
<accession>A0A914GX00</accession>
<dbReference type="InterPro" id="IPR043502">
    <property type="entry name" value="DNA/RNA_pol_sf"/>
</dbReference>
<keyword evidence="1" id="KW-0479">Metal-binding</keyword>
<dbReference type="InterPro" id="IPR008042">
    <property type="entry name" value="Retrotrans_Pao"/>
</dbReference>
<dbReference type="GO" id="GO:0003676">
    <property type="term" value="F:nucleic acid binding"/>
    <property type="evidence" value="ECO:0007669"/>
    <property type="project" value="InterPro"/>
</dbReference>
<feature type="region of interest" description="Disordered" evidence="2">
    <location>
        <begin position="1106"/>
        <end position="1137"/>
    </location>
</feature>
<evidence type="ECO:0000259" key="3">
    <source>
        <dbReference type="PROSITE" id="PS50158"/>
    </source>
</evidence>
<reference evidence="5" key="1">
    <citation type="submission" date="2022-11" db="UniProtKB">
        <authorList>
            <consortium name="WormBaseParasite"/>
        </authorList>
    </citation>
    <scope>IDENTIFICATION</scope>
</reference>
<evidence type="ECO:0000313" key="4">
    <source>
        <dbReference type="Proteomes" id="UP000887572"/>
    </source>
</evidence>
<sequence length="1170" mass="129204">MSAHFRAQITQAHGEATDLLADQRVFPVPARPAGQPDTAFRQTVHSVLKTLNAEITDVSAVLTDIVCASDRWMSLRTSMTGAERGHDNPIYDAFVVDTPYLETTAALRKYLRNLRDQSHLLESALPLPASLPTAPAPSLIHLPKTTLPVFSGDCTAYIKAGVHDLNISDSLKFTYLKQCLTGPPLTLINSLPVTDESYLAALGLLSQHYDNPEEVARALHNSLRKLPRVRGGETFCADLRGLVDQIESICIQMSQQNCSYDTVAVQMEVEERLPRFVLDEVFMAKEADEEWSTDKLKARLRAILKREGNKLKPNLPCLFCEDPNHYSATCKKFPDLPSRTARLRGLNRCFKCMKEGHQSRQCPYPARCTGCHGPHPRALCPHHATAGQSTHFVQSPMPQPSPSFGAPSLQGARPNPLPARFPPSLYHTPALSGRPPLAVRTRFPSHPPDLTDPTQPNQTNTAITAVAHDPSLPILLKCINVTFLNLLDPTQFRKGIALLDDASTHSYINLAEAQTLHLPLTPSSVRIGVFNSPQSKDIPQSYGTRFGLQLVDGRIVPVSANGRYQVELPFRTDPATLTLPSNFGLCWGRLRSVLHTLSKDAPLRQKYDKIIREQQNLGIIEIVENTRPTSRPLHYLAHHPVVNPVKNKVRIVYDGSAHLANQPSLNECLYPGPIILPDLVGLLMRFRIPPIAIICDIEKAFLQVSVLPAHRDCTRFLWVRDPSRPLSADNLLIFRFTRVAFGLTCSPFLLAATIRHHLARSPSPLSQEIAPNIYVDNLFLSASTPSEGQGKTADTMALFELAQMPLREFACNDPTVLANLPADRVLPGQNQKFLGIGWDTDSDRLSFSPAPPPPSFSPTKRSVLSFVASHYDPLGLISPAILPLKVFLQSLSHEELGWDQALPADLGEKWDGIMKNWAPDKAVTIPRCPLTLPQSDRTYQLHCFSDSSSFAMCATVFLRVSHPDLEQAECFLIFAKTKVKPMHKGSPLTIPKLELISAEMGARALKFVQPQLSSLNLSEISHLWSDSAIVLAWLQDDAKPKEIFVRNRLNVIKATPNLIVRHLPGDQNPADIGSRGVPAVSSLNTTPLWWSGPPWLPYPPDRWPNNPEIRGFSTGSAEPGHPPEPSPPPFYPTCLPGGPAGNTVNPLIQIFAPAEGHSHHVLRSPLPRTD</sequence>
<dbReference type="InterPro" id="IPR005312">
    <property type="entry name" value="DUF1759"/>
</dbReference>
<dbReference type="PROSITE" id="PS50158">
    <property type="entry name" value="ZF_CCHC"/>
    <property type="match status" value="1"/>
</dbReference>
<feature type="compositionally biased region" description="Pro residues" evidence="2">
    <location>
        <begin position="1120"/>
        <end position="1131"/>
    </location>
</feature>
<dbReference type="GO" id="GO:0008270">
    <property type="term" value="F:zinc ion binding"/>
    <property type="evidence" value="ECO:0007669"/>
    <property type="project" value="UniProtKB-KW"/>
</dbReference>
<dbReference type="InterPro" id="IPR043128">
    <property type="entry name" value="Rev_trsase/Diguanyl_cyclase"/>
</dbReference>
<dbReference type="Pfam" id="PF03564">
    <property type="entry name" value="DUF1759"/>
    <property type="match status" value="1"/>
</dbReference>
<proteinExistence type="predicted"/>
<dbReference type="SUPFAM" id="SSF56672">
    <property type="entry name" value="DNA/RNA polymerases"/>
    <property type="match status" value="1"/>
</dbReference>
<evidence type="ECO:0000313" key="5">
    <source>
        <dbReference type="WBParaSite" id="Gr19_v10_g11173.t1"/>
    </source>
</evidence>
<keyword evidence="1" id="KW-0863">Zinc-finger</keyword>
<dbReference type="InterPro" id="IPR001878">
    <property type="entry name" value="Znf_CCHC"/>
</dbReference>
<dbReference type="AlphaFoldDB" id="A0A914GX00"/>
<dbReference type="WBParaSite" id="Gr19_v10_g11173.t1">
    <property type="protein sequence ID" value="Gr19_v10_g11173.t1"/>
    <property type="gene ID" value="Gr19_v10_g11173"/>
</dbReference>
<dbReference type="Pfam" id="PF05380">
    <property type="entry name" value="Peptidase_A17"/>
    <property type="match status" value="1"/>
</dbReference>
<keyword evidence="4" id="KW-1185">Reference proteome</keyword>
<dbReference type="Gene3D" id="3.30.70.270">
    <property type="match status" value="1"/>
</dbReference>
<dbReference type="PANTHER" id="PTHR47331:SF1">
    <property type="entry name" value="GAG-LIKE PROTEIN"/>
    <property type="match status" value="1"/>
</dbReference>
<dbReference type="Gene3D" id="3.10.10.10">
    <property type="entry name" value="HIV Type 1 Reverse Transcriptase, subunit A, domain 1"/>
    <property type="match status" value="1"/>
</dbReference>
<dbReference type="Proteomes" id="UP000887572">
    <property type="component" value="Unplaced"/>
</dbReference>
<feature type="domain" description="CCHC-type" evidence="3">
    <location>
        <begin position="348"/>
        <end position="363"/>
    </location>
</feature>
<feature type="region of interest" description="Disordered" evidence="2">
    <location>
        <begin position="390"/>
        <end position="409"/>
    </location>
</feature>
<protein>
    <submittedName>
        <fullName evidence="5">CCHC-type domain-containing protein</fullName>
    </submittedName>
</protein>
<organism evidence="4 5">
    <name type="scientific">Globodera rostochiensis</name>
    <name type="common">Golden nematode worm</name>
    <name type="synonym">Heterodera rostochiensis</name>
    <dbReference type="NCBI Taxonomy" id="31243"/>
    <lineage>
        <taxon>Eukaryota</taxon>
        <taxon>Metazoa</taxon>
        <taxon>Ecdysozoa</taxon>
        <taxon>Nematoda</taxon>
        <taxon>Chromadorea</taxon>
        <taxon>Rhabditida</taxon>
        <taxon>Tylenchina</taxon>
        <taxon>Tylenchomorpha</taxon>
        <taxon>Tylenchoidea</taxon>
        <taxon>Heteroderidae</taxon>
        <taxon>Heteroderinae</taxon>
        <taxon>Globodera</taxon>
    </lineage>
</organism>
<dbReference type="SMART" id="SM00343">
    <property type="entry name" value="ZnF_C2HC"/>
    <property type="match status" value="2"/>
</dbReference>
<evidence type="ECO:0000256" key="1">
    <source>
        <dbReference type="PROSITE-ProRule" id="PRU00047"/>
    </source>
</evidence>